<evidence type="ECO:0000313" key="2">
    <source>
        <dbReference type="EMBL" id="CAJ0578099.1"/>
    </source>
</evidence>
<evidence type="ECO:0000313" key="3">
    <source>
        <dbReference type="Proteomes" id="UP001177023"/>
    </source>
</evidence>
<sequence>MFSGFIYLLLALSQIPPLFGEVIDVDRFFLSLPFQMAPDQHSQYFIRIALKWTNPEDKSCIGQQQSFVHATCRPPGPCATQMKFEIGYGADPPHLVVNDRFLINNGPSSQKVPLGLGRSDSFQIQYNRRGAGERIFYSFNGHPLNTMDPVEENFVAFAQAQPKFDDWESVKLTMGISNYVQLNNNWQPEDEVRVSIYREAPPKMDQGFGVVLATLENRVFGRQLSPASRSSKNPRHMAYQFEDEDEPLLKATIANEETQNLQWALDSARLHSKECETQKLECLGPRAHSAACSRSQPAPRLLFVGTYLPNPDDPRNAAAFSVRYHLHSTTRGPASASPLVRYPLTWTPREVDAYGRSP</sequence>
<dbReference type="EMBL" id="CATQJA010002653">
    <property type="protein sequence ID" value="CAJ0578099.1"/>
    <property type="molecule type" value="Genomic_DNA"/>
</dbReference>
<protein>
    <submittedName>
        <fullName evidence="2">Uncharacterized protein</fullName>
    </submittedName>
</protein>
<keyword evidence="3" id="KW-1185">Reference proteome</keyword>
<dbReference type="AlphaFoldDB" id="A0AA36D1Z3"/>
<reference evidence="2" key="1">
    <citation type="submission" date="2023-06" db="EMBL/GenBank/DDBJ databases">
        <authorList>
            <person name="Delattre M."/>
        </authorList>
    </citation>
    <scope>NUCLEOTIDE SEQUENCE</scope>
    <source>
        <strain evidence="2">AF72</strain>
    </source>
</reference>
<name>A0AA36D1Z3_9BILA</name>
<feature type="signal peptide" evidence="1">
    <location>
        <begin position="1"/>
        <end position="20"/>
    </location>
</feature>
<organism evidence="2 3">
    <name type="scientific">Mesorhabditis spiculigera</name>
    <dbReference type="NCBI Taxonomy" id="96644"/>
    <lineage>
        <taxon>Eukaryota</taxon>
        <taxon>Metazoa</taxon>
        <taxon>Ecdysozoa</taxon>
        <taxon>Nematoda</taxon>
        <taxon>Chromadorea</taxon>
        <taxon>Rhabditida</taxon>
        <taxon>Rhabditina</taxon>
        <taxon>Rhabditomorpha</taxon>
        <taxon>Rhabditoidea</taxon>
        <taxon>Rhabditidae</taxon>
        <taxon>Mesorhabditinae</taxon>
        <taxon>Mesorhabditis</taxon>
    </lineage>
</organism>
<dbReference type="Proteomes" id="UP001177023">
    <property type="component" value="Unassembled WGS sequence"/>
</dbReference>
<gene>
    <name evidence="2" type="ORF">MSPICULIGERA_LOCUS16362</name>
</gene>
<feature type="chain" id="PRO_5041208302" evidence="1">
    <location>
        <begin position="21"/>
        <end position="358"/>
    </location>
</feature>
<proteinExistence type="predicted"/>
<comment type="caution">
    <text evidence="2">The sequence shown here is derived from an EMBL/GenBank/DDBJ whole genome shotgun (WGS) entry which is preliminary data.</text>
</comment>
<evidence type="ECO:0000256" key="1">
    <source>
        <dbReference type="SAM" id="SignalP"/>
    </source>
</evidence>
<keyword evidence="1" id="KW-0732">Signal</keyword>
<accession>A0AA36D1Z3</accession>
<feature type="non-terminal residue" evidence="2">
    <location>
        <position position="1"/>
    </location>
</feature>